<dbReference type="CDD" id="cd00130">
    <property type="entry name" value="PAS"/>
    <property type="match status" value="1"/>
</dbReference>
<dbReference type="OrthoDB" id="741455at2"/>
<evidence type="ECO:0000259" key="3">
    <source>
        <dbReference type="SMART" id="SM00065"/>
    </source>
</evidence>
<dbReference type="EMBL" id="FNAI01000030">
    <property type="protein sequence ID" value="SDF77941.1"/>
    <property type="molecule type" value="Genomic_DNA"/>
</dbReference>
<dbReference type="PANTHER" id="PTHR43102:SF2">
    <property type="entry name" value="GAF DOMAIN-CONTAINING PROTEIN"/>
    <property type="match status" value="1"/>
</dbReference>
<proteinExistence type="predicted"/>
<dbReference type="NCBIfam" id="TIGR00229">
    <property type="entry name" value="sensory_box"/>
    <property type="match status" value="1"/>
</dbReference>
<evidence type="ECO:0000256" key="1">
    <source>
        <dbReference type="ARBA" id="ARBA00000085"/>
    </source>
</evidence>
<dbReference type="Pfam" id="PF01590">
    <property type="entry name" value="GAF"/>
    <property type="match status" value="1"/>
</dbReference>
<protein>
    <recommendedName>
        <fullName evidence="2">histidine kinase</fullName>
        <ecNumber evidence="2">2.7.13.3</ecNumber>
    </recommendedName>
</protein>
<dbReference type="InterPro" id="IPR013656">
    <property type="entry name" value="PAS_4"/>
</dbReference>
<dbReference type="InterPro" id="IPR035965">
    <property type="entry name" value="PAS-like_dom_sf"/>
</dbReference>
<dbReference type="SMART" id="SM00065">
    <property type="entry name" value="GAF"/>
    <property type="match status" value="1"/>
</dbReference>
<reference evidence="4 5" key="1">
    <citation type="submission" date="2016-10" db="EMBL/GenBank/DDBJ databases">
        <authorList>
            <person name="de Groot N.N."/>
        </authorList>
    </citation>
    <scope>NUCLEOTIDE SEQUENCE [LARGE SCALE GENOMIC DNA]</scope>
    <source>
        <strain evidence="4 5">47C3B</strain>
    </source>
</reference>
<evidence type="ECO:0000256" key="2">
    <source>
        <dbReference type="ARBA" id="ARBA00012438"/>
    </source>
</evidence>
<evidence type="ECO:0000313" key="4">
    <source>
        <dbReference type="EMBL" id="SDF77941.1"/>
    </source>
</evidence>
<sequence length="374" mass="42156">MPIKELERLAAVNRFLKLEISKEKEIQEIVALAAKICGTPTALITLVADDTQYVKFKIGSDLETTTRQAAFCSHTIGQQDVLMIRDALLDERFADNPLVTGGPGIRFYAGAPLTTQDGFNLGSLCVIDQAPGKLSSHQQEMLQVLSKQVIHLLEFDTSLQILKEQYVKAKNSEIKLRSFFESSSSCHLLIGKDMEVMAFNKALADFVIKHHEVKISTGMRVTDYVHPSYVNEFIRNYKTALAGTPVVLERKIQYGDEYIWWYFTYDPARNPDGEIIGVSYNATDITKRVEQEQRVLAQNESLREIAFIQSHELRRPVASIMGLMDLVKADGRAKDIEELQLMEKAVAELDEKIRLVVGYTTNHDSRVSLDNDPA</sequence>
<dbReference type="InterPro" id="IPR003018">
    <property type="entry name" value="GAF"/>
</dbReference>
<accession>A0A1G7NVD7</accession>
<dbReference type="RefSeq" id="WP_091157727.1">
    <property type="nucleotide sequence ID" value="NZ_FNAI01000030.1"/>
</dbReference>
<dbReference type="SUPFAM" id="SSF55781">
    <property type="entry name" value="GAF domain-like"/>
    <property type="match status" value="1"/>
</dbReference>
<evidence type="ECO:0000313" key="5">
    <source>
        <dbReference type="Proteomes" id="UP000199072"/>
    </source>
</evidence>
<dbReference type="EC" id="2.7.13.3" evidence="2"/>
<dbReference type="Gene3D" id="3.30.450.40">
    <property type="match status" value="1"/>
</dbReference>
<dbReference type="Gene3D" id="1.10.287.130">
    <property type="match status" value="1"/>
</dbReference>
<dbReference type="SUPFAM" id="SSF47384">
    <property type="entry name" value="Homodimeric domain of signal transducing histidine kinase"/>
    <property type="match status" value="1"/>
</dbReference>
<dbReference type="GO" id="GO:0000155">
    <property type="term" value="F:phosphorelay sensor kinase activity"/>
    <property type="evidence" value="ECO:0007669"/>
    <property type="project" value="InterPro"/>
</dbReference>
<dbReference type="InterPro" id="IPR000014">
    <property type="entry name" value="PAS"/>
</dbReference>
<dbReference type="InterPro" id="IPR003661">
    <property type="entry name" value="HisK_dim/P_dom"/>
</dbReference>
<dbReference type="AlphaFoldDB" id="A0A1G7NVD7"/>
<keyword evidence="5" id="KW-1185">Reference proteome</keyword>
<dbReference type="CDD" id="cd00082">
    <property type="entry name" value="HisKA"/>
    <property type="match status" value="1"/>
</dbReference>
<gene>
    <name evidence="4" type="ORF">SAMN05216464_13016</name>
</gene>
<comment type="catalytic activity">
    <reaction evidence="1">
        <text>ATP + protein L-histidine = ADP + protein N-phospho-L-histidine.</text>
        <dbReference type="EC" id="2.7.13.3"/>
    </reaction>
</comment>
<dbReference type="SUPFAM" id="SSF55785">
    <property type="entry name" value="PYP-like sensor domain (PAS domain)"/>
    <property type="match status" value="1"/>
</dbReference>
<dbReference type="PANTHER" id="PTHR43102">
    <property type="entry name" value="SLR1143 PROTEIN"/>
    <property type="match status" value="1"/>
</dbReference>
<feature type="domain" description="GAF" evidence="3">
    <location>
        <begin position="21"/>
        <end position="163"/>
    </location>
</feature>
<name>A0A1G7NVD7_9SPHI</name>
<dbReference type="InterPro" id="IPR036097">
    <property type="entry name" value="HisK_dim/P_sf"/>
</dbReference>
<dbReference type="InterPro" id="IPR029016">
    <property type="entry name" value="GAF-like_dom_sf"/>
</dbReference>
<dbReference type="Pfam" id="PF08448">
    <property type="entry name" value="PAS_4"/>
    <property type="match status" value="1"/>
</dbReference>
<organism evidence="4 5">
    <name type="scientific">Mucilaginibacter pineti</name>
    <dbReference type="NCBI Taxonomy" id="1391627"/>
    <lineage>
        <taxon>Bacteria</taxon>
        <taxon>Pseudomonadati</taxon>
        <taxon>Bacteroidota</taxon>
        <taxon>Sphingobacteriia</taxon>
        <taxon>Sphingobacteriales</taxon>
        <taxon>Sphingobacteriaceae</taxon>
        <taxon>Mucilaginibacter</taxon>
    </lineage>
</organism>
<dbReference type="Gene3D" id="3.30.450.20">
    <property type="entry name" value="PAS domain"/>
    <property type="match status" value="1"/>
</dbReference>
<dbReference type="STRING" id="1391627.SAMN05216464_13016"/>
<dbReference type="Proteomes" id="UP000199072">
    <property type="component" value="Unassembled WGS sequence"/>
</dbReference>